<comment type="caution">
    <text evidence="10">The sequence shown here is derived from an EMBL/GenBank/DDBJ whole genome shotgun (WGS) entry which is preliminary data.</text>
</comment>
<sequence>MTTVPLRVTLPIVQVLLLVGIAVVAFGLDEQHSYHEGNYGISGLPRRTFDESAASWSYTNLSDWPELCLKGSRQSPISFENVNPDEVMTNDSLQRLQFSPECVFPREKTQMRIINEGVVNTVTFETQGRLLEDMSPCTLRDPLNRSQFYHFTGLNFHVTSEHHLRTLRPDAEMQMFFTTDDSPEQKRRLLVVAVMLKGTSEINSTSARALRHILVDGSLPKPRAMTTCFLTEDLPIRSLIPARQSYLLYDGSQTSPPCTENVRWVVMTSPILLSRVALGRLRDAMDELMPNEFARFGNARPPQALNSRLIYRFDDTSVPAGGNRKEGYLGDAWSRKNKSLATLSRGSKDVDAETALFRVEDPIDDDSSDPIAQPLGPVFSGNGTENSTLSPVTLAAGCSDGSSGQPAENSTTKEEAWSSPPHENGRSQGKNVLGNSTHDETLNAITNSTTVPQVKDPASASSSASFPSHESSNQESSHHRTPHSSTLTTSTTTTTTKKPLDTPPKKGHDSRAHKNTSTTVKQDANSFESRAVRTWVYVKSLSVGAFHYSSAYAKAHPGRAGLVLVLFTALIFLICTCCRGWRRPLYVVGIDPAELQPLKPANRFKLYGGTGTAAVRPADVTVDAKSQRGAAVF</sequence>
<dbReference type="GO" id="GO:0004089">
    <property type="term" value="F:carbonate dehydratase activity"/>
    <property type="evidence" value="ECO:0007669"/>
    <property type="project" value="UniProtKB-EC"/>
</dbReference>
<keyword evidence="5" id="KW-0456">Lyase</keyword>
<dbReference type="CDD" id="cd03124">
    <property type="entry name" value="alpha_CA_prokaryotic_like"/>
    <property type="match status" value="1"/>
</dbReference>
<evidence type="ECO:0000256" key="4">
    <source>
        <dbReference type="ARBA" id="ARBA00022833"/>
    </source>
</evidence>
<dbReference type="PROSITE" id="PS51144">
    <property type="entry name" value="ALPHA_CA_2"/>
    <property type="match status" value="1"/>
</dbReference>
<feature type="compositionally biased region" description="Polar residues" evidence="7">
    <location>
        <begin position="381"/>
        <end position="391"/>
    </location>
</feature>
<feature type="compositionally biased region" description="Polar residues" evidence="7">
    <location>
        <begin position="426"/>
        <end position="436"/>
    </location>
</feature>
<protein>
    <recommendedName>
        <fullName evidence="2">carbonic anhydrase</fullName>
        <ecNumber evidence="2">4.2.1.1</ecNumber>
    </recommendedName>
</protein>
<dbReference type="PANTHER" id="PTHR18952:SF265">
    <property type="entry name" value="CARBONIC ANHYDRASE"/>
    <property type="match status" value="1"/>
</dbReference>
<gene>
    <name evidence="10" type="ORF">JKF63_03465</name>
</gene>
<feature type="compositionally biased region" description="Low complexity" evidence="7">
    <location>
        <begin position="483"/>
        <end position="497"/>
    </location>
</feature>
<evidence type="ECO:0000256" key="2">
    <source>
        <dbReference type="ARBA" id="ARBA00012925"/>
    </source>
</evidence>
<dbReference type="Pfam" id="PF00194">
    <property type="entry name" value="Carb_anhydrase"/>
    <property type="match status" value="1"/>
</dbReference>
<dbReference type="Gene3D" id="3.10.200.10">
    <property type="entry name" value="Alpha carbonic anhydrase"/>
    <property type="match status" value="1"/>
</dbReference>
<dbReference type="EC" id="4.2.1.1" evidence="2"/>
<dbReference type="InterPro" id="IPR036398">
    <property type="entry name" value="CA_dom_sf"/>
</dbReference>
<keyword evidence="8" id="KW-0472">Membrane</keyword>
<dbReference type="InterPro" id="IPR001148">
    <property type="entry name" value="CA_dom"/>
</dbReference>
<feature type="compositionally biased region" description="Low complexity" evidence="7">
    <location>
        <begin position="458"/>
        <end position="475"/>
    </location>
</feature>
<dbReference type="PANTHER" id="PTHR18952">
    <property type="entry name" value="CARBONIC ANHYDRASE"/>
    <property type="match status" value="1"/>
</dbReference>
<feature type="compositionally biased region" description="Polar residues" evidence="7">
    <location>
        <begin position="443"/>
        <end position="452"/>
    </location>
</feature>
<name>A0A836IGW4_9TRYP</name>
<evidence type="ECO:0000256" key="8">
    <source>
        <dbReference type="SAM" id="Phobius"/>
    </source>
</evidence>
<evidence type="ECO:0000313" key="11">
    <source>
        <dbReference type="Proteomes" id="UP000674318"/>
    </source>
</evidence>
<keyword evidence="8" id="KW-0812">Transmembrane</keyword>
<feature type="compositionally biased region" description="Polar residues" evidence="7">
    <location>
        <begin position="400"/>
        <end position="410"/>
    </location>
</feature>
<organism evidence="10 11">
    <name type="scientific">Porcisia hertigi</name>
    <dbReference type="NCBI Taxonomy" id="2761500"/>
    <lineage>
        <taxon>Eukaryota</taxon>
        <taxon>Discoba</taxon>
        <taxon>Euglenozoa</taxon>
        <taxon>Kinetoplastea</taxon>
        <taxon>Metakinetoplastina</taxon>
        <taxon>Trypanosomatida</taxon>
        <taxon>Trypanosomatidae</taxon>
        <taxon>Leishmaniinae</taxon>
        <taxon>Porcisia</taxon>
    </lineage>
</organism>
<feature type="compositionally biased region" description="Basic and acidic residues" evidence="7">
    <location>
        <begin position="498"/>
        <end position="512"/>
    </location>
</feature>
<feature type="transmembrane region" description="Helical" evidence="8">
    <location>
        <begin position="560"/>
        <end position="581"/>
    </location>
</feature>
<feature type="compositionally biased region" description="Polar residues" evidence="7">
    <location>
        <begin position="515"/>
        <end position="524"/>
    </location>
</feature>
<accession>A0A836IGW4</accession>
<comment type="similarity">
    <text evidence="1">Belongs to the alpha-carbonic anhydrase family.</text>
</comment>
<evidence type="ECO:0000256" key="3">
    <source>
        <dbReference type="ARBA" id="ARBA00022723"/>
    </source>
</evidence>
<dbReference type="KEGG" id="phet:94289545"/>
<keyword evidence="3" id="KW-0479">Metal-binding</keyword>
<dbReference type="Proteomes" id="UP000674318">
    <property type="component" value="Chromosome 28"/>
</dbReference>
<dbReference type="InterPro" id="IPR041891">
    <property type="entry name" value="Alpha_CA_prokaryot-like"/>
</dbReference>
<evidence type="ECO:0000256" key="7">
    <source>
        <dbReference type="SAM" id="MobiDB-lite"/>
    </source>
</evidence>
<dbReference type="SUPFAM" id="SSF51069">
    <property type="entry name" value="Carbonic anhydrase"/>
    <property type="match status" value="1"/>
</dbReference>
<dbReference type="SMART" id="SM01057">
    <property type="entry name" value="Carb_anhydrase"/>
    <property type="match status" value="1"/>
</dbReference>
<dbReference type="EMBL" id="JAFJZO010000028">
    <property type="protein sequence ID" value="KAG5500373.1"/>
    <property type="molecule type" value="Genomic_DNA"/>
</dbReference>
<feature type="region of interest" description="Disordered" evidence="7">
    <location>
        <begin position="360"/>
        <end position="524"/>
    </location>
</feature>
<keyword evidence="8" id="KW-1133">Transmembrane helix</keyword>
<dbReference type="GO" id="GO:0008270">
    <property type="term" value="F:zinc ion binding"/>
    <property type="evidence" value="ECO:0007669"/>
    <property type="project" value="InterPro"/>
</dbReference>
<evidence type="ECO:0000256" key="6">
    <source>
        <dbReference type="ARBA" id="ARBA00048348"/>
    </source>
</evidence>
<feature type="domain" description="Alpha-carbonic anhydrase" evidence="9">
    <location>
        <begin position="54"/>
        <end position="314"/>
    </location>
</feature>
<evidence type="ECO:0000256" key="1">
    <source>
        <dbReference type="ARBA" id="ARBA00010718"/>
    </source>
</evidence>
<evidence type="ECO:0000259" key="9">
    <source>
        <dbReference type="PROSITE" id="PS51144"/>
    </source>
</evidence>
<evidence type="ECO:0000256" key="5">
    <source>
        <dbReference type="ARBA" id="ARBA00023239"/>
    </source>
</evidence>
<dbReference type="OrthoDB" id="429145at2759"/>
<keyword evidence="4" id="KW-0862">Zinc</keyword>
<proteinExistence type="inferred from homology"/>
<dbReference type="AlphaFoldDB" id="A0A836IGW4"/>
<dbReference type="InterPro" id="IPR023561">
    <property type="entry name" value="Carbonic_anhydrase_a-class"/>
</dbReference>
<dbReference type="GeneID" id="94289545"/>
<dbReference type="RefSeq" id="XP_067755707.1">
    <property type="nucleotide sequence ID" value="XM_067899468.1"/>
</dbReference>
<comment type="catalytic activity">
    <reaction evidence="6">
        <text>hydrogencarbonate + H(+) = CO2 + H2O</text>
        <dbReference type="Rhea" id="RHEA:10748"/>
        <dbReference type="ChEBI" id="CHEBI:15377"/>
        <dbReference type="ChEBI" id="CHEBI:15378"/>
        <dbReference type="ChEBI" id="CHEBI:16526"/>
        <dbReference type="ChEBI" id="CHEBI:17544"/>
        <dbReference type="EC" id="4.2.1.1"/>
    </reaction>
</comment>
<keyword evidence="11" id="KW-1185">Reference proteome</keyword>
<evidence type="ECO:0000313" key="10">
    <source>
        <dbReference type="EMBL" id="KAG5500373.1"/>
    </source>
</evidence>
<reference evidence="10 11" key="1">
    <citation type="submission" date="2021-02" db="EMBL/GenBank/DDBJ databases">
        <title>Porcisia hertigi Genome sequencing and assembly.</title>
        <authorList>
            <person name="Almutairi H."/>
            <person name="Gatherer D."/>
        </authorList>
    </citation>
    <scope>NUCLEOTIDE SEQUENCE [LARGE SCALE GENOMIC DNA]</scope>
    <source>
        <strain evidence="10 11">C119</strain>
    </source>
</reference>